<keyword evidence="6 10" id="KW-0418">Kinase</keyword>
<protein>
    <recommendedName>
        <fullName evidence="3 10">Gluconokinase</fullName>
        <ecNumber evidence="3 10">2.7.1.12</ecNumber>
    </recommendedName>
</protein>
<dbReference type="GO" id="GO:0019521">
    <property type="term" value="P:D-gluconate metabolic process"/>
    <property type="evidence" value="ECO:0007669"/>
    <property type="project" value="UniProtKB-KW"/>
</dbReference>
<comment type="catalytic activity">
    <reaction evidence="9 10">
        <text>D-gluconate + ATP = 6-phospho-D-gluconate + ADP + H(+)</text>
        <dbReference type="Rhea" id="RHEA:19433"/>
        <dbReference type="ChEBI" id="CHEBI:15378"/>
        <dbReference type="ChEBI" id="CHEBI:18391"/>
        <dbReference type="ChEBI" id="CHEBI:30616"/>
        <dbReference type="ChEBI" id="CHEBI:58759"/>
        <dbReference type="ChEBI" id="CHEBI:456216"/>
        <dbReference type="EC" id="2.7.1.12"/>
    </reaction>
</comment>
<dbReference type="GO" id="GO:0046316">
    <property type="term" value="F:gluconokinase activity"/>
    <property type="evidence" value="ECO:0007669"/>
    <property type="project" value="UniProtKB-EC"/>
</dbReference>
<dbReference type="CDD" id="cd02021">
    <property type="entry name" value="GntK"/>
    <property type="match status" value="1"/>
</dbReference>
<evidence type="ECO:0000313" key="11">
    <source>
        <dbReference type="EMBL" id="ASO19296.1"/>
    </source>
</evidence>
<gene>
    <name evidence="11" type="primary">gntK</name>
    <name evidence="11" type="ORF">AHOG_08255</name>
</gene>
<dbReference type="PANTHER" id="PTHR43442:SF3">
    <property type="entry name" value="GLUCONOKINASE-RELATED"/>
    <property type="match status" value="1"/>
</dbReference>
<comment type="similarity">
    <text evidence="2 10">Belongs to the gluconokinase GntK/GntV family.</text>
</comment>
<evidence type="ECO:0000313" key="12">
    <source>
        <dbReference type="Proteomes" id="UP000204221"/>
    </source>
</evidence>
<sequence>MSARKRPATIVVVMGVSGSGKTTIARSLADRLGVTYSEADEFHPPENIAKMESGVPLNDQDRLPWLRSIAAWIHEQERADVNGVVTCSALKRSYRDLLRSGNDGVWFLHLAGSREVIGNRLAGRTGHFMPASLLDSQFADLQPLEPDEFGYTADVAEDAETIVEKALTAITAVSEAKADPT</sequence>
<dbReference type="GO" id="GO:0005524">
    <property type="term" value="F:ATP binding"/>
    <property type="evidence" value="ECO:0007669"/>
    <property type="project" value="UniProtKB-KW"/>
</dbReference>
<name>A0A221W0I5_9PSEU</name>
<dbReference type="EC" id="2.7.1.12" evidence="3 10"/>
<evidence type="ECO:0000256" key="2">
    <source>
        <dbReference type="ARBA" id="ARBA00008420"/>
    </source>
</evidence>
<proteinExistence type="inferred from homology"/>
<dbReference type="InterPro" id="IPR006001">
    <property type="entry name" value="Therm_gnt_kin"/>
</dbReference>
<dbReference type="EMBL" id="CP022521">
    <property type="protein sequence ID" value="ASO19296.1"/>
    <property type="molecule type" value="Genomic_DNA"/>
</dbReference>
<evidence type="ECO:0000256" key="9">
    <source>
        <dbReference type="ARBA" id="ARBA00048090"/>
    </source>
</evidence>
<keyword evidence="5 10" id="KW-0547">Nucleotide-binding</keyword>
<comment type="pathway">
    <text evidence="1">Carbohydrate acid metabolism.</text>
</comment>
<evidence type="ECO:0000256" key="1">
    <source>
        <dbReference type="ARBA" id="ARBA00004761"/>
    </source>
</evidence>
<evidence type="ECO:0000256" key="10">
    <source>
        <dbReference type="RuleBase" id="RU363066"/>
    </source>
</evidence>
<evidence type="ECO:0000256" key="8">
    <source>
        <dbReference type="ARBA" id="ARBA00023064"/>
    </source>
</evidence>
<dbReference type="Gene3D" id="3.40.50.300">
    <property type="entry name" value="P-loop containing nucleotide triphosphate hydrolases"/>
    <property type="match status" value="1"/>
</dbReference>
<dbReference type="PANTHER" id="PTHR43442">
    <property type="entry name" value="GLUCONOKINASE-RELATED"/>
    <property type="match status" value="1"/>
</dbReference>
<organism evidence="11 12">
    <name type="scientific">Actinoalloteichus hoggarensis</name>
    <dbReference type="NCBI Taxonomy" id="1470176"/>
    <lineage>
        <taxon>Bacteria</taxon>
        <taxon>Bacillati</taxon>
        <taxon>Actinomycetota</taxon>
        <taxon>Actinomycetes</taxon>
        <taxon>Pseudonocardiales</taxon>
        <taxon>Pseudonocardiaceae</taxon>
        <taxon>Actinoalloteichus</taxon>
    </lineage>
</organism>
<keyword evidence="12" id="KW-1185">Reference proteome</keyword>
<dbReference type="AlphaFoldDB" id="A0A221W0I5"/>
<dbReference type="OrthoDB" id="9795716at2"/>
<keyword evidence="7 10" id="KW-0067">ATP-binding</keyword>
<dbReference type="KEGG" id="ahg:AHOG_08255"/>
<accession>A0A221W0I5</accession>
<dbReference type="SUPFAM" id="SSF52540">
    <property type="entry name" value="P-loop containing nucleoside triphosphate hydrolases"/>
    <property type="match status" value="1"/>
</dbReference>
<keyword evidence="4 10" id="KW-0808">Transferase</keyword>
<dbReference type="NCBIfam" id="TIGR01313">
    <property type="entry name" value="therm_gnt_kin"/>
    <property type="match status" value="1"/>
</dbReference>
<dbReference type="FunFam" id="3.40.50.300:FF:000522">
    <property type="entry name" value="Gluconokinase"/>
    <property type="match status" value="1"/>
</dbReference>
<dbReference type="Pfam" id="PF01202">
    <property type="entry name" value="SKI"/>
    <property type="match status" value="1"/>
</dbReference>
<dbReference type="GO" id="GO:0005737">
    <property type="term" value="C:cytoplasm"/>
    <property type="evidence" value="ECO:0007669"/>
    <property type="project" value="TreeGrafter"/>
</dbReference>
<dbReference type="Proteomes" id="UP000204221">
    <property type="component" value="Chromosome"/>
</dbReference>
<evidence type="ECO:0000256" key="6">
    <source>
        <dbReference type="ARBA" id="ARBA00022777"/>
    </source>
</evidence>
<reference evidence="11 12" key="1">
    <citation type="submission" date="2017-07" db="EMBL/GenBank/DDBJ databases">
        <title>Complete genome sequence of Actinoalloteichus hoggarensis DSM 45943, type strain of Actinoalloteichus hoggarensis.</title>
        <authorList>
            <person name="Ruckert C."/>
            <person name="Nouioui I."/>
            <person name="Willmese J."/>
            <person name="van Wezel G."/>
            <person name="Klenk H.-P."/>
            <person name="Kalinowski J."/>
            <person name="Zotchev S.B."/>
        </authorList>
    </citation>
    <scope>NUCLEOTIDE SEQUENCE [LARGE SCALE GENOMIC DNA]</scope>
    <source>
        <strain evidence="11 12">DSM 45943</strain>
    </source>
</reference>
<evidence type="ECO:0000256" key="3">
    <source>
        <dbReference type="ARBA" id="ARBA00012054"/>
    </source>
</evidence>
<dbReference type="InterPro" id="IPR027417">
    <property type="entry name" value="P-loop_NTPase"/>
</dbReference>
<dbReference type="InterPro" id="IPR031322">
    <property type="entry name" value="Shikimate/glucono_kinase"/>
</dbReference>
<evidence type="ECO:0000256" key="5">
    <source>
        <dbReference type="ARBA" id="ARBA00022741"/>
    </source>
</evidence>
<evidence type="ECO:0000256" key="4">
    <source>
        <dbReference type="ARBA" id="ARBA00022679"/>
    </source>
</evidence>
<dbReference type="RefSeq" id="WP_093940827.1">
    <property type="nucleotide sequence ID" value="NZ_CP022521.1"/>
</dbReference>
<evidence type="ECO:0000256" key="7">
    <source>
        <dbReference type="ARBA" id="ARBA00022840"/>
    </source>
</evidence>
<keyword evidence="8" id="KW-0311">Gluconate utilization</keyword>